<sequence length="408" mass="42816">MLPVNSINVQSASVFATQDAPVTGAKVGISAADLLPILTSAGKSDIAIQSFFTGPELAAPVKAPSPEVLSELVLFLQGKTEDPDFTGDINKLHSNLSNKVEELLQSKMKETGLEEGKFLDISGFSSKAVSLLVAANILMLSLSQSETQLSTKLALVSFEATKTTAASLIREGMDMLSGAISQSALQLGITAVGAKKEHSGIQHERGALKHNATKLNKLSSEATSIQRTLNEQHRVKLGADDVDGLTSLNLNSPNSRVNARLSGGDVVDGASSSSVDLGASNKTLSNEHQAVLQRRLESVNYDASTEELTLSDNKLKARDKQMVGGAIMHSGASVGGVAASGGQYAATMERSEQQISTANSRLSSDASENTKEAAKKSKELLQELLRLMNDINQSKSATASAIAGNIRA</sequence>
<comment type="subcellular location">
    <subcellularLocation>
        <location evidence="1">Host membrane</location>
        <topology evidence="1">Single-pass membrane protein</topology>
    </subcellularLocation>
    <subcellularLocation>
        <location evidence="2">Secreted</location>
    </subcellularLocation>
</comment>
<evidence type="ECO:0000256" key="5">
    <source>
        <dbReference type="ARBA" id="ARBA00023026"/>
    </source>
</evidence>
<feature type="compositionally biased region" description="Low complexity" evidence="7">
    <location>
        <begin position="261"/>
        <end position="273"/>
    </location>
</feature>
<keyword evidence="3" id="KW-0964">Secreted</keyword>
<evidence type="ECO:0000256" key="7">
    <source>
        <dbReference type="SAM" id="MobiDB-lite"/>
    </source>
</evidence>
<name>A0AAV3M7J9_9GAMM</name>
<dbReference type="NCBIfam" id="NF038055">
    <property type="entry name" value="T3SS_SctB_pilot"/>
    <property type="match status" value="1"/>
</dbReference>
<dbReference type="EMBL" id="JALD01000038">
    <property type="protein sequence ID" value="EUD11698.1"/>
    <property type="molecule type" value="Genomic_DNA"/>
</dbReference>
<dbReference type="InterPro" id="IPR005427">
    <property type="entry name" value="BipC/SctB"/>
</dbReference>
<evidence type="ECO:0000256" key="1">
    <source>
        <dbReference type="ARBA" id="ARBA00004379"/>
    </source>
</evidence>
<evidence type="ECO:0000313" key="9">
    <source>
        <dbReference type="Proteomes" id="UP000022311"/>
    </source>
</evidence>
<dbReference type="Proteomes" id="UP000022311">
    <property type="component" value="Unassembled WGS sequence"/>
</dbReference>
<proteinExistence type="inferred from homology"/>
<dbReference type="AlphaFoldDB" id="A0AAV3M7J9"/>
<dbReference type="PRINTS" id="PR01608">
    <property type="entry name" value="BACINVASINC"/>
</dbReference>
<evidence type="ECO:0000256" key="2">
    <source>
        <dbReference type="ARBA" id="ARBA00004613"/>
    </source>
</evidence>
<accession>A0AAV3M7J9</accession>
<dbReference type="NCBIfam" id="TIGR02101">
    <property type="entry name" value="IpaC_SipC"/>
    <property type="match status" value="1"/>
</dbReference>
<feature type="region of interest" description="Disordered" evidence="7">
    <location>
        <begin position="348"/>
        <end position="375"/>
    </location>
</feature>
<evidence type="ECO:0000256" key="4">
    <source>
        <dbReference type="ARBA" id="ARBA00022870"/>
    </source>
</evidence>
<evidence type="ECO:0000256" key="3">
    <source>
        <dbReference type="ARBA" id="ARBA00022525"/>
    </source>
</evidence>
<keyword evidence="4" id="KW-0472">Membrane</keyword>
<comment type="caution">
    <text evidence="8">The sequence shown here is derived from an EMBL/GenBank/DDBJ whole genome shotgun (WGS) entry which is preliminary data.</text>
</comment>
<gene>
    <name evidence="8" type="ORF">HMPREF1563_0261</name>
</gene>
<dbReference type="GO" id="GO:0033644">
    <property type="term" value="C:host cell membrane"/>
    <property type="evidence" value="ECO:0007669"/>
    <property type="project" value="UniProtKB-SubCell"/>
</dbReference>
<comment type="similarity">
    <text evidence="6">Belongs to the SctB/SipC family.</text>
</comment>
<organism evidence="8 9">
    <name type="scientific">Providencia alcalifaciens 205/92</name>
    <dbReference type="NCBI Taxonomy" id="1256988"/>
    <lineage>
        <taxon>Bacteria</taxon>
        <taxon>Pseudomonadati</taxon>
        <taxon>Pseudomonadota</taxon>
        <taxon>Gammaproteobacteria</taxon>
        <taxon>Enterobacterales</taxon>
        <taxon>Morganellaceae</taxon>
        <taxon>Providencia</taxon>
    </lineage>
</organism>
<dbReference type="Pfam" id="PF09599">
    <property type="entry name" value="IpaC_SipC"/>
    <property type="match status" value="1"/>
</dbReference>
<evidence type="ECO:0000313" key="8">
    <source>
        <dbReference type="EMBL" id="EUD11698.1"/>
    </source>
</evidence>
<feature type="region of interest" description="Disordered" evidence="7">
    <location>
        <begin position="251"/>
        <end position="273"/>
    </location>
</feature>
<dbReference type="RefSeq" id="WP_036961006.1">
    <property type="nucleotide sequence ID" value="NZ_JALD01000038.1"/>
</dbReference>
<reference evidence="8 9" key="1">
    <citation type="submission" date="2014-01" db="EMBL/GenBank/DDBJ databases">
        <authorList>
            <person name="Durkin A.S."/>
            <person name="McCorrison J."/>
            <person name="Torralba M."/>
            <person name="Gillis M."/>
            <person name="Haft D.H."/>
            <person name="Methe B."/>
            <person name="Sutton G."/>
            <person name="Nelson K.E."/>
        </authorList>
    </citation>
    <scope>NUCLEOTIDE SEQUENCE [LARGE SCALE GENOMIC DNA]</scope>
    <source>
        <strain evidence="8 9">205/92</strain>
    </source>
</reference>
<feature type="compositionally biased region" description="Polar residues" evidence="7">
    <location>
        <begin position="353"/>
        <end position="367"/>
    </location>
</feature>
<protein>
    <submittedName>
        <fullName evidence="8">Type III secretion target, IpaC/SipC family</fullName>
    </submittedName>
</protein>
<keyword evidence="5" id="KW-0843">Virulence</keyword>
<evidence type="ECO:0000256" key="6">
    <source>
        <dbReference type="ARBA" id="ARBA00035650"/>
    </source>
</evidence>
<dbReference type="GO" id="GO:0005576">
    <property type="term" value="C:extracellular region"/>
    <property type="evidence" value="ECO:0007669"/>
    <property type="project" value="UniProtKB-SubCell"/>
</dbReference>
<keyword evidence="4" id="KW-1043">Host membrane</keyword>